<evidence type="ECO:0000256" key="3">
    <source>
        <dbReference type="ARBA" id="ARBA00022679"/>
    </source>
</evidence>
<dbReference type="InterPro" id="IPR013762">
    <property type="entry name" value="Integrase-like_cat_sf"/>
</dbReference>
<dbReference type="GO" id="GO:0016787">
    <property type="term" value="F:hydrolase activity"/>
    <property type="evidence" value="ECO:0007669"/>
    <property type="project" value="UniProtKB-KW"/>
</dbReference>
<dbReference type="GO" id="GO:0006310">
    <property type="term" value="P:DNA recombination"/>
    <property type="evidence" value="ECO:0007669"/>
    <property type="project" value="UniProtKB-KW"/>
</dbReference>
<evidence type="ECO:0000313" key="10">
    <source>
        <dbReference type="EMBL" id="DAD88240.1"/>
    </source>
</evidence>
<keyword evidence="8" id="KW-1160">Virus entry into host cell</keyword>
<evidence type="ECO:0000256" key="7">
    <source>
        <dbReference type="ARBA" id="ARBA00023172"/>
    </source>
</evidence>
<dbReference type="Pfam" id="PF17293">
    <property type="entry name" value="Arm-DNA-bind_5"/>
    <property type="match status" value="1"/>
</dbReference>
<dbReference type="PANTHER" id="PTHR30349:SF64">
    <property type="entry name" value="PROPHAGE INTEGRASE INTD-RELATED"/>
    <property type="match status" value="1"/>
</dbReference>
<evidence type="ECO:0000256" key="1">
    <source>
        <dbReference type="ARBA" id="ARBA00008857"/>
    </source>
</evidence>
<keyword evidence="7" id="KW-0233">DNA recombination</keyword>
<evidence type="ECO:0000256" key="4">
    <source>
        <dbReference type="ARBA" id="ARBA00022801"/>
    </source>
</evidence>
<dbReference type="GO" id="GO:0075713">
    <property type="term" value="P:establishment of integrated proviral latency"/>
    <property type="evidence" value="ECO:0007669"/>
    <property type="project" value="UniProtKB-KW"/>
</dbReference>
<keyword evidence="6" id="KW-0238">DNA-binding</keyword>
<reference evidence="10" key="1">
    <citation type="journal article" date="2021" name="Proc. Natl. Acad. Sci. U.S.A.">
        <title>A Catalog of Tens of Thousands of Viruses from Human Metagenomes Reveals Hidden Associations with Chronic Diseases.</title>
        <authorList>
            <person name="Tisza M.J."/>
            <person name="Buck C.B."/>
        </authorList>
    </citation>
    <scope>NUCLEOTIDE SEQUENCE</scope>
    <source>
        <strain evidence="10">CtOiG6</strain>
    </source>
</reference>
<dbReference type="GO" id="GO:0044826">
    <property type="term" value="P:viral genome integration into host DNA"/>
    <property type="evidence" value="ECO:0007669"/>
    <property type="project" value="UniProtKB-KW"/>
</dbReference>
<dbReference type="Gene3D" id="1.10.443.10">
    <property type="entry name" value="Intergrase catalytic core"/>
    <property type="match status" value="1"/>
</dbReference>
<evidence type="ECO:0000259" key="9">
    <source>
        <dbReference type="PROSITE" id="PS51898"/>
    </source>
</evidence>
<evidence type="ECO:0000256" key="8">
    <source>
        <dbReference type="ARBA" id="ARBA00023195"/>
    </source>
</evidence>
<dbReference type="SUPFAM" id="SSF56349">
    <property type="entry name" value="DNA breaking-rejoining enzymes"/>
    <property type="match status" value="1"/>
</dbReference>
<accession>A0A8S5N193</accession>
<dbReference type="CDD" id="cd01185">
    <property type="entry name" value="INTN1_C_like"/>
    <property type="match status" value="1"/>
</dbReference>
<sequence>MEKSKEPIRLRQRKTPNGLTSLYLDIYLNGKRSYEYLRLYLVPEKTREDKKKNKETLQLAEAIRAKRVVELRNGEFGFKSDYAEETLFFDYYEKLCEKRFHAPDNKSNWGNWRSCLKHLEKYEPNRKITFAEITTEWVQGFKEYLENEACAWGNDYRDRIKDHKLSRNSKLSYFNKLRACLNQAFDERIIRNNPMRGVENFKAEEGTRMYLTIDEVKKLAETECEYPKIKRAFLFSCLTGLRRSDILKMTWAEVQEQSGFTRIIFRQKKTGGQEYLDITPQAAELMGERGKPNEPVFTDIHSPSCTNEAIKRWVLRAGIKKEITFHCARHTFAVMMLDLGTDIYTVSKLLGHRELNTTQIYAKVLDKNKQAAVSNIPTILPPLTEKPDGDK</sequence>
<dbReference type="GO" id="GO:0003677">
    <property type="term" value="F:DNA binding"/>
    <property type="evidence" value="ECO:0007669"/>
    <property type="project" value="UniProtKB-KW"/>
</dbReference>
<name>A0A8S5N193_9CAUD</name>
<dbReference type="InterPro" id="IPR050090">
    <property type="entry name" value="Tyrosine_recombinase_XerCD"/>
</dbReference>
<dbReference type="InterPro" id="IPR025269">
    <property type="entry name" value="SAM-like_dom"/>
</dbReference>
<dbReference type="PANTHER" id="PTHR30349">
    <property type="entry name" value="PHAGE INTEGRASE-RELATED"/>
    <property type="match status" value="1"/>
</dbReference>
<dbReference type="InterPro" id="IPR011010">
    <property type="entry name" value="DNA_brk_join_enz"/>
</dbReference>
<evidence type="ECO:0000256" key="6">
    <source>
        <dbReference type="ARBA" id="ARBA00023125"/>
    </source>
</evidence>
<comment type="similarity">
    <text evidence="1">Belongs to the 'phage' integrase family.</text>
</comment>
<keyword evidence="3" id="KW-0808">Transferase</keyword>
<keyword evidence="5" id="KW-0229">DNA integration</keyword>
<dbReference type="Pfam" id="PF00589">
    <property type="entry name" value="Phage_integrase"/>
    <property type="match status" value="1"/>
</dbReference>
<proteinExistence type="inferred from homology"/>
<feature type="domain" description="Tyr recombinase" evidence="9">
    <location>
        <begin position="206"/>
        <end position="375"/>
    </location>
</feature>
<keyword evidence="8" id="KW-1179">Viral genome integration</keyword>
<evidence type="ECO:0000256" key="5">
    <source>
        <dbReference type="ARBA" id="ARBA00022908"/>
    </source>
</evidence>
<dbReference type="Gene3D" id="1.10.150.130">
    <property type="match status" value="1"/>
</dbReference>
<protein>
    <recommendedName>
        <fullName evidence="2">Integrase</fullName>
    </recommendedName>
</protein>
<evidence type="ECO:0000256" key="2">
    <source>
        <dbReference type="ARBA" id="ARBA00016082"/>
    </source>
</evidence>
<dbReference type="InterPro" id="IPR010998">
    <property type="entry name" value="Integrase_recombinase_N"/>
</dbReference>
<dbReference type="GO" id="GO:0016740">
    <property type="term" value="F:transferase activity"/>
    <property type="evidence" value="ECO:0007669"/>
    <property type="project" value="UniProtKB-KW"/>
</dbReference>
<dbReference type="InterPro" id="IPR002104">
    <property type="entry name" value="Integrase_catalytic"/>
</dbReference>
<dbReference type="EMBL" id="BK015038">
    <property type="protein sequence ID" value="DAD88240.1"/>
    <property type="molecule type" value="Genomic_DNA"/>
</dbReference>
<organism evidence="10">
    <name type="scientific">Siphoviridae sp. ctOiG6</name>
    <dbReference type="NCBI Taxonomy" id="2826313"/>
    <lineage>
        <taxon>Viruses</taxon>
        <taxon>Duplodnaviria</taxon>
        <taxon>Heunggongvirae</taxon>
        <taxon>Uroviricota</taxon>
        <taxon>Caudoviricetes</taxon>
    </lineage>
</organism>
<dbReference type="InterPro" id="IPR035386">
    <property type="entry name" value="Arm-DNA-bind_5"/>
</dbReference>
<keyword evidence="4" id="KW-0378">Hydrolase</keyword>
<dbReference type="GO" id="GO:0015074">
    <property type="term" value="P:DNA integration"/>
    <property type="evidence" value="ECO:0007669"/>
    <property type="project" value="UniProtKB-KW"/>
</dbReference>
<dbReference type="Pfam" id="PF13102">
    <property type="entry name" value="Phage_int_SAM_5"/>
    <property type="match status" value="1"/>
</dbReference>
<dbReference type="PROSITE" id="PS51898">
    <property type="entry name" value="TYR_RECOMBINASE"/>
    <property type="match status" value="1"/>
</dbReference>